<sequence>MIELLTNQAKTDRLFRQWVKALIDGSAENSNRRVIDGTGLVFANNRRGGMGQIEDQVIFGLDSSLDTWVVKIVRPDAAQQDMGKLTAIGLNEQGRPFLLRQGWLKKNPISREIREDFAELSGLDSVPVTARGQLSPREWYVVADISSVGTIPQETAAFANACARARSKAGGGTSKYTESETYRYGLDEKGRTKKVTISGGTKEVEDMQGHVWAELQRLVGGSLKKPTSYGYAVDAVIEKAKALIEIKTGVSAHDIYEAVGQLALYPSLIKLPDDLKPILLVPDRPSLRPQMAAALEAQRIEVHFYSIGGVGKKPTITFSSTFLRRCQRLVL</sequence>
<dbReference type="RefSeq" id="WP_320249076.1">
    <property type="nucleotide sequence ID" value="NZ_JAVIIQ010000006.1"/>
</dbReference>
<evidence type="ECO:0000313" key="2">
    <source>
        <dbReference type="Proteomes" id="UP001285154"/>
    </source>
</evidence>
<reference evidence="1 2" key="1">
    <citation type="submission" date="2023-08" db="EMBL/GenBank/DDBJ databases">
        <title>Implementing the SeqCode for naming new Mesorhizobium species isolated from Vachellia karroo root nodules.</title>
        <authorList>
            <person name="Van Lill M."/>
        </authorList>
    </citation>
    <scope>NUCLEOTIDE SEQUENCE [LARGE SCALE GENOMIC DNA]</scope>
    <source>
        <strain evidence="1 2">VK25D</strain>
    </source>
</reference>
<accession>A0ABU5A507</accession>
<organism evidence="1 2">
    <name type="scientific">Mesorhizobium vachelliae</name>
    <dbReference type="NCBI Taxonomy" id="3072309"/>
    <lineage>
        <taxon>Bacteria</taxon>
        <taxon>Pseudomonadati</taxon>
        <taxon>Pseudomonadota</taxon>
        <taxon>Alphaproteobacteria</taxon>
        <taxon>Hyphomicrobiales</taxon>
        <taxon>Phyllobacteriaceae</taxon>
        <taxon>Mesorhizobium</taxon>
    </lineage>
</organism>
<protein>
    <submittedName>
        <fullName evidence="1">Uncharacterized protein</fullName>
    </submittedName>
</protein>
<proteinExistence type="predicted"/>
<gene>
    <name evidence="1" type="ORF">RFM42_17495</name>
</gene>
<evidence type="ECO:0000313" key="1">
    <source>
        <dbReference type="EMBL" id="MDX8532786.1"/>
    </source>
</evidence>
<name>A0ABU5A507_9HYPH</name>
<comment type="caution">
    <text evidence="1">The sequence shown here is derived from an EMBL/GenBank/DDBJ whole genome shotgun (WGS) entry which is preliminary data.</text>
</comment>
<dbReference type="Proteomes" id="UP001285154">
    <property type="component" value="Unassembled WGS sequence"/>
</dbReference>
<dbReference type="EMBL" id="JAVIIQ010000006">
    <property type="protein sequence ID" value="MDX8532786.1"/>
    <property type="molecule type" value="Genomic_DNA"/>
</dbReference>
<keyword evidence="2" id="KW-1185">Reference proteome</keyword>